<gene>
    <name evidence="2" type="ORF">OMO_02156</name>
</gene>
<dbReference type="EMBL" id="AHYS01000011">
    <property type="protein sequence ID" value="ESK60497.1"/>
    <property type="molecule type" value="Genomic_DNA"/>
</dbReference>
<dbReference type="GeneID" id="60870860"/>
<dbReference type="Proteomes" id="UP000017415">
    <property type="component" value="Unassembled WGS sequence"/>
</dbReference>
<evidence type="ECO:0008006" key="4">
    <source>
        <dbReference type="Google" id="ProtNLM"/>
    </source>
</evidence>
<evidence type="ECO:0000313" key="2">
    <source>
        <dbReference type="EMBL" id="ESK60497.1"/>
    </source>
</evidence>
<name>S1RLI6_9ENTE</name>
<dbReference type="AlphaFoldDB" id="S1RLI6"/>
<feature type="region of interest" description="Disordered" evidence="1">
    <location>
        <begin position="59"/>
        <end position="78"/>
    </location>
</feature>
<organism evidence="2 3">
    <name type="scientific">Enterococcus cecorum DSM 20682 = ATCC 43198</name>
    <dbReference type="NCBI Taxonomy" id="1121864"/>
    <lineage>
        <taxon>Bacteria</taxon>
        <taxon>Bacillati</taxon>
        <taxon>Bacillota</taxon>
        <taxon>Bacilli</taxon>
        <taxon>Lactobacillales</taxon>
        <taxon>Enterococcaceae</taxon>
        <taxon>Enterococcus</taxon>
    </lineage>
</organism>
<dbReference type="HOGENOM" id="CLU_176168_0_0_9"/>
<reference evidence="2 3" key="1">
    <citation type="submission" date="2013-10" db="EMBL/GenBank/DDBJ databases">
        <title>The Genome Sequence of Enterococcus cecorum DSM 20682 (= ATCC 43198) (Illumina assembly).</title>
        <authorList>
            <consortium name="The Broad Institute Genomics Platform"/>
            <consortium name="The Broad Institute Genome Sequencing Center for Infectious Disease"/>
            <person name="Earl A."/>
            <person name="Russ C."/>
            <person name="Gilmore M."/>
            <person name="Surin D."/>
            <person name="Walker B."/>
            <person name="Young S."/>
            <person name="Zeng Q."/>
            <person name="Gargeya S."/>
            <person name="Fitzgerald M."/>
            <person name="Haas B."/>
            <person name="Abouelleil A."/>
            <person name="Allen A.W."/>
            <person name="Alvarado L."/>
            <person name="Arachchi H.M."/>
            <person name="Berlin A.M."/>
            <person name="Chapman S.B."/>
            <person name="Gainer-Dewar J."/>
            <person name="Goldberg J."/>
            <person name="Griggs A."/>
            <person name="Gujja S."/>
            <person name="Hansen M."/>
            <person name="Howarth C."/>
            <person name="Imamovic A."/>
            <person name="Ireland A."/>
            <person name="Larimer J."/>
            <person name="McCowan C."/>
            <person name="Murphy C."/>
            <person name="Pearson M."/>
            <person name="Poon T.W."/>
            <person name="Priest M."/>
            <person name="Roberts A."/>
            <person name="Saif S."/>
            <person name="Shea T."/>
            <person name="Sisk P."/>
            <person name="Sykes S."/>
            <person name="Wortman J."/>
            <person name="Nusbaum C."/>
            <person name="Birren B."/>
        </authorList>
    </citation>
    <scope>NUCLEOTIDE SEQUENCE [LARGE SCALE GENOMIC DNA]</scope>
    <source>
        <strain evidence="2 3">ATCC 43198</strain>
    </source>
</reference>
<proteinExistence type="predicted"/>
<dbReference type="eggNOG" id="ENOG5033D01">
    <property type="taxonomic scope" value="Bacteria"/>
</dbReference>
<evidence type="ECO:0000313" key="3">
    <source>
        <dbReference type="Proteomes" id="UP000017415"/>
    </source>
</evidence>
<dbReference type="OrthoDB" id="2087181at2"/>
<comment type="caution">
    <text evidence="2">The sequence shown here is derived from an EMBL/GenBank/DDBJ whole genome shotgun (WGS) entry which is preliminary data.</text>
</comment>
<keyword evidence="3" id="KW-1185">Reference proteome</keyword>
<sequence>MSSFKFKLNRSGVRELMKSTEMQSVLTNYASNIRNRCGNGYEQDIYVGSNRANAMVSAATAKAKRDNKKNNTLLKAVR</sequence>
<evidence type="ECO:0000256" key="1">
    <source>
        <dbReference type="SAM" id="MobiDB-lite"/>
    </source>
</evidence>
<dbReference type="PATRIC" id="fig|1121864.4.peg.1231"/>
<protein>
    <recommendedName>
        <fullName evidence="4">Phage protein</fullName>
    </recommendedName>
</protein>
<dbReference type="RefSeq" id="WP_016251407.1">
    <property type="nucleotide sequence ID" value="NZ_ASWI01000004.1"/>
</dbReference>
<accession>S1RLI6</accession>